<sequence length="187" mass="21034">MTRVNCVNHGQSTQDNYNTDHWTQTSDQQHHDMTPRLQLRSLERDESGDLANYNKIRRCGFMDKGQNGSSKSPDSEADNCRSLEHQRWHQSIAHSGPHIHIGDENQVAERSAVNVSVQASLSRLMEETARQQQQRPLQLVSNPKVETGAARDGTARPSAYASDREIITWTRKGSSLEPKHAGFLSGF</sequence>
<feature type="region of interest" description="Disordered" evidence="1">
    <location>
        <begin position="60"/>
        <end position="84"/>
    </location>
</feature>
<name>A0AAV3Y494_9GAST</name>
<evidence type="ECO:0000313" key="3">
    <source>
        <dbReference type="Proteomes" id="UP000735302"/>
    </source>
</evidence>
<organism evidence="2 3">
    <name type="scientific">Plakobranchus ocellatus</name>
    <dbReference type="NCBI Taxonomy" id="259542"/>
    <lineage>
        <taxon>Eukaryota</taxon>
        <taxon>Metazoa</taxon>
        <taxon>Spiralia</taxon>
        <taxon>Lophotrochozoa</taxon>
        <taxon>Mollusca</taxon>
        <taxon>Gastropoda</taxon>
        <taxon>Heterobranchia</taxon>
        <taxon>Euthyneura</taxon>
        <taxon>Panpulmonata</taxon>
        <taxon>Sacoglossa</taxon>
        <taxon>Placobranchoidea</taxon>
        <taxon>Plakobranchidae</taxon>
        <taxon>Plakobranchus</taxon>
    </lineage>
</organism>
<feature type="region of interest" description="Disordered" evidence="1">
    <location>
        <begin position="1"/>
        <end position="32"/>
    </location>
</feature>
<keyword evidence="3" id="KW-1185">Reference proteome</keyword>
<dbReference type="AlphaFoldDB" id="A0AAV3Y494"/>
<dbReference type="EMBL" id="BLXT01000540">
    <property type="protein sequence ID" value="GFN78030.1"/>
    <property type="molecule type" value="Genomic_DNA"/>
</dbReference>
<dbReference type="Proteomes" id="UP000735302">
    <property type="component" value="Unassembled WGS sequence"/>
</dbReference>
<proteinExistence type="predicted"/>
<accession>A0AAV3Y494</accession>
<evidence type="ECO:0000256" key="1">
    <source>
        <dbReference type="SAM" id="MobiDB-lite"/>
    </source>
</evidence>
<evidence type="ECO:0000313" key="2">
    <source>
        <dbReference type="EMBL" id="GFN78030.1"/>
    </source>
</evidence>
<reference evidence="2 3" key="1">
    <citation type="journal article" date="2021" name="Elife">
        <title>Chloroplast acquisition without the gene transfer in kleptoplastic sea slugs, Plakobranchus ocellatus.</title>
        <authorList>
            <person name="Maeda T."/>
            <person name="Takahashi S."/>
            <person name="Yoshida T."/>
            <person name="Shimamura S."/>
            <person name="Takaki Y."/>
            <person name="Nagai Y."/>
            <person name="Toyoda A."/>
            <person name="Suzuki Y."/>
            <person name="Arimoto A."/>
            <person name="Ishii H."/>
            <person name="Satoh N."/>
            <person name="Nishiyama T."/>
            <person name="Hasebe M."/>
            <person name="Maruyama T."/>
            <person name="Minagawa J."/>
            <person name="Obokata J."/>
            <person name="Shigenobu S."/>
        </authorList>
    </citation>
    <scope>NUCLEOTIDE SEQUENCE [LARGE SCALE GENOMIC DNA]</scope>
</reference>
<protein>
    <submittedName>
        <fullName evidence="2">Uncharacterized protein</fullName>
    </submittedName>
</protein>
<gene>
    <name evidence="2" type="ORF">PoB_000453600</name>
</gene>
<feature type="compositionally biased region" description="Polar residues" evidence="1">
    <location>
        <begin position="8"/>
        <end position="27"/>
    </location>
</feature>
<comment type="caution">
    <text evidence="2">The sequence shown here is derived from an EMBL/GenBank/DDBJ whole genome shotgun (WGS) entry which is preliminary data.</text>
</comment>